<reference evidence="1 2" key="2">
    <citation type="submission" date="2018-11" db="EMBL/GenBank/DDBJ databases">
        <authorList>
            <consortium name="Pathogen Informatics"/>
        </authorList>
    </citation>
    <scope>NUCLEOTIDE SEQUENCE [LARGE SCALE GENOMIC DNA]</scope>
    <source>
        <strain evidence="1">Dakar</strain>
        <strain evidence="2">Dakar, Senegal</strain>
    </source>
</reference>
<evidence type="ECO:0000313" key="1">
    <source>
        <dbReference type="EMBL" id="VDP61747.1"/>
    </source>
</evidence>
<reference evidence="3" key="1">
    <citation type="submission" date="2016-06" db="UniProtKB">
        <authorList>
            <consortium name="WormBaseParasite"/>
        </authorList>
    </citation>
    <scope>IDENTIFICATION</scope>
</reference>
<gene>
    <name evidence="1" type="ORF">SCUD_LOCUS16532</name>
</gene>
<proteinExistence type="predicted"/>
<dbReference type="WBParaSite" id="SCUD_0001653801-mRNA-1">
    <property type="protein sequence ID" value="SCUD_0001653801-mRNA-1"/>
    <property type="gene ID" value="SCUD_0001653801"/>
</dbReference>
<keyword evidence="2" id="KW-1185">Reference proteome</keyword>
<protein>
    <submittedName>
        <fullName evidence="3">DUF1758 domain-containing protein</fullName>
    </submittedName>
</protein>
<evidence type="ECO:0000313" key="3">
    <source>
        <dbReference type="WBParaSite" id="SCUD_0001653801-mRNA-1"/>
    </source>
</evidence>
<dbReference type="AlphaFoldDB" id="A0A183KNA8"/>
<evidence type="ECO:0000313" key="2">
    <source>
        <dbReference type="Proteomes" id="UP000279833"/>
    </source>
</evidence>
<dbReference type="Proteomes" id="UP000279833">
    <property type="component" value="Unassembled WGS sequence"/>
</dbReference>
<dbReference type="PANTHER" id="PTHR47331:SF5">
    <property type="entry name" value="RIBONUCLEASE H"/>
    <property type="match status" value="1"/>
</dbReference>
<accession>A0A183KNA8</accession>
<name>A0A183KNA8_9TREM</name>
<dbReference type="PANTHER" id="PTHR47331">
    <property type="entry name" value="PHD-TYPE DOMAIN-CONTAINING PROTEIN"/>
    <property type="match status" value="1"/>
</dbReference>
<sequence>MQICGLTPKQMNYPYDLNSSRTIEIMVLKLLTHIQQEWLKEQADIANTRYGLPENCGSNSDSKGVDILKGKINADYNAVRISYANTSDDNIPLRSSSCLEFSGNQPLDQCQKFRNKNVREGKEFVLRHKLCIACLKTSYEAKNRRSLRSCAAEGCAWRHHTLLHRNQEEQRDGSSDVYNNTQIYKDGSDSGSDTSVIVDGLADELGIKGKPKLVSLGTLSNESPLVSKEVDVKLHSVDFASHLKVQKVVTLKKLPVVYRTVPTVHQTAS</sequence>
<dbReference type="STRING" id="6186.A0A183KNA8"/>
<organism evidence="3">
    <name type="scientific">Schistosoma curassoni</name>
    <dbReference type="NCBI Taxonomy" id="6186"/>
    <lineage>
        <taxon>Eukaryota</taxon>
        <taxon>Metazoa</taxon>
        <taxon>Spiralia</taxon>
        <taxon>Lophotrochozoa</taxon>
        <taxon>Platyhelminthes</taxon>
        <taxon>Trematoda</taxon>
        <taxon>Digenea</taxon>
        <taxon>Strigeidida</taxon>
        <taxon>Schistosomatoidea</taxon>
        <taxon>Schistosomatidae</taxon>
        <taxon>Schistosoma</taxon>
    </lineage>
</organism>
<dbReference type="EMBL" id="UZAK01038767">
    <property type="protein sequence ID" value="VDP61747.1"/>
    <property type="molecule type" value="Genomic_DNA"/>
</dbReference>